<proteinExistence type="predicted"/>
<protein>
    <submittedName>
        <fullName evidence="1">Uncharacterized protein</fullName>
    </submittedName>
</protein>
<dbReference type="Proteomes" id="UP000663859">
    <property type="component" value="Unassembled WGS sequence"/>
</dbReference>
<dbReference type="EMBL" id="CAJNOB010000034">
    <property type="protein sequence ID" value="CAF0701005.1"/>
    <property type="molecule type" value="Genomic_DNA"/>
</dbReference>
<evidence type="ECO:0000313" key="2">
    <source>
        <dbReference type="Proteomes" id="UP000663859"/>
    </source>
</evidence>
<accession>A0A8J2BJX0</accession>
<name>A0A8J2BJX0_9BACT</name>
<sequence length="86" mass="9360">MCLETVVRRRTSPPLEPRTARTLVLVGLVCGDGAGFRLSGLLSVTNRKFLHRGPGQEMALDGVSPASEADPDHFFHAASRSRGSWR</sequence>
<organism evidence="1 2">
    <name type="scientific">Candidatus Methylacidithermus pantelleriae</name>
    <dbReference type="NCBI Taxonomy" id="2744239"/>
    <lineage>
        <taxon>Bacteria</taxon>
        <taxon>Pseudomonadati</taxon>
        <taxon>Verrucomicrobiota</taxon>
        <taxon>Methylacidiphilae</taxon>
        <taxon>Methylacidiphilales</taxon>
        <taxon>Methylacidiphilaceae</taxon>
        <taxon>Candidatus Methylacidithermus</taxon>
    </lineage>
</organism>
<dbReference type="AlphaFoldDB" id="A0A8J2BJX0"/>
<comment type="caution">
    <text evidence="1">The sequence shown here is derived from an EMBL/GenBank/DDBJ whole genome shotgun (WGS) entry which is preliminary data.</text>
</comment>
<gene>
    <name evidence="1" type="ORF">MPNT_40105</name>
</gene>
<keyword evidence="2" id="KW-1185">Reference proteome</keyword>
<evidence type="ECO:0000313" key="1">
    <source>
        <dbReference type="EMBL" id="CAF0701005.1"/>
    </source>
</evidence>
<reference evidence="1" key="1">
    <citation type="submission" date="2021-02" db="EMBL/GenBank/DDBJ databases">
        <authorList>
            <person name="Cremers G."/>
            <person name="Picone N."/>
        </authorList>
    </citation>
    <scope>NUCLEOTIDE SEQUENCE</scope>
    <source>
        <strain evidence="1">PQ17</strain>
    </source>
</reference>